<feature type="region of interest" description="Disordered" evidence="2">
    <location>
        <begin position="1"/>
        <end position="198"/>
    </location>
</feature>
<evidence type="ECO:0000256" key="1">
    <source>
        <dbReference type="ARBA" id="ARBA00022729"/>
    </source>
</evidence>
<dbReference type="EMBL" id="HBGE01102589">
    <property type="protein sequence ID" value="CAD9184395.1"/>
    <property type="molecule type" value="Transcribed_RNA"/>
</dbReference>
<dbReference type="InterPro" id="IPR028974">
    <property type="entry name" value="TSP_type-3_rpt"/>
</dbReference>
<feature type="compositionally biased region" description="Basic and acidic residues" evidence="2">
    <location>
        <begin position="48"/>
        <end position="75"/>
    </location>
</feature>
<dbReference type="Gene3D" id="4.10.1080.10">
    <property type="entry name" value="TSP type-3 repeat"/>
    <property type="match status" value="2"/>
</dbReference>
<proteinExistence type="predicted"/>
<reference evidence="3" key="1">
    <citation type="submission" date="2021-01" db="EMBL/GenBank/DDBJ databases">
        <authorList>
            <person name="Corre E."/>
            <person name="Pelletier E."/>
            <person name="Niang G."/>
            <person name="Scheremetjew M."/>
            <person name="Finn R."/>
            <person name="Kale V."/>
            <person name="Holt S."/>
            <person name="Cochrane G."/>
            <person name="Meng A."/>
            <person name="Brown T."/>
            <person name="Cohen L."/>
        </authorList>
    </citation>
    <scope>NUCLEOTIDE SEQUENCE</scope>
    <source>
        <strain evidence="3">OF101</strain>
    </source>
</reference>
<dbReference type="AlphaFoldDB" id="A0A7S1S4C8"/>
<sequence length="235" mass="25746">MSPAPAAAAPLAPAPTAAPPAPAPAPEAREPEALPSPAPAPAPAKLEPSGDHDGDGVENQHDAFPLDEKEHKDSDLDGLGDNADHDRDGDGVNNTKDMYPDDPTKWKDDRAKRQPDRDGDGVPDKEDAFPDDPSEWKDSDGDGVGDNADAFPFNKDCHSRDEPCYSYNKVRKPLPPQGYDEYHPGKGVEHGDDTVTGDWHKEWPWEEKAQEVVDRICKKHPDNPWCKERHSQSAK</sequence>
<gene>
    <name evidence="3" type="ORF">ACAT0790_LOCUS61167</name>
</gene>
<feature type="compositionally biased region" description="Basic and acidic residues" evidence="2">
    <location>
        <begin position="98"/>
        <end position="140"/>
    </location>
</feature>
<dbReference type="InterPro" id="IPR003367">
    <property type="entry name" value="Thrombospondin_3-like_rpt"/>
</dbReference>
<feature type="compositionally biased region" description="Low complexity" evidence="2">
    <location>
        <begin position="1"/>
        <end position="11"/>
    </location>
</feature>
<evidence type="ECO:0000313" key="3">
    <source>
        <dbReference type="EMBL" id="CAD9184395.1"/>
    </source>
</evidence>
<dbReference type="GO" id="GO:0007155">
    <property type="term" value="P:cell adhesion"/>
    <property type="evidence" value="ECO:0007669"/>
    <property type="project" value="InterPro"/>
</dbReference>
<organism evidence="3">
    <name type="scientific">Alexandrium catenella</name>
    <name type="common">Red tide dinoflagellate</name>
    <name type="synonym">Gonyaulax catenella</name>
    <dbReference type="NCBI Taxonomy" id="2925"/>
    <lineage>
        <taxon>Eukaryota</taxon>
        <taxon>Sar</taxon>
        <taxon>Alveolata</taxon>
        <taxon>Dinophyceae</taxon>
        <taxon>Gonyaulacales</taxon>
        <taxon>Pyrocystaceae</taxon>
        <taxon>Alexandrium</taxon>
    </lineage>
</organism>
<dbReference type="GO" id="GO:0005509">
    <property type="term" value="F:calcium ion binding"/>
    <property type="evidence" value="ECO:0007669"/>
    <property type="project" value="InterPro"/>
</dbReference>
<evidence type="ECO:0000256" key="2">
    <source>
        <dbReference type="SAM" id="MobiDB-lite"/>
    </source>
</evidence>
<feature type="compositionally biased region" description="Pro residues" evidence="2">
    <location>
        <begin position="12"/>
        <end position="25"/>
    </location>
</feature>
<name>A0A7S1S4C8_ALECA</name>
<accession>A0A7S1S4C8</accession>
<protein>
    <submittedName>
        <fullName evidence="3">Uncharacterized protein</fullName>
    </submittedName>
</protein>
<feature type="compositionally biased region" description="Basic and acidic residues" evidence="2">
    <location>
        <begin position="180"/>
        <end position="198"/>
    </location>
</feature>
<dbReference type="Pfam" id="PF02412">
    <property type="entry name" value="TSP_3"/>
    <property type="match status" value="1"/>
</dbReference>
<keyword evidence="1" id="KW-0732">Signal</keyword>
<dbReference type="SUPFAM" id="SSF103647">
    <property type="entry name" value="TSP type-3 repeat"/>
    <property type="match status" value="1"/>
</dbReference>